<name>A0A9D3S162_ANGAN</name>
<keyword evidence="1" id="KW-0479">Metal-binding</keyword>
<dbReference type="Proteomes" id="UP001044222">
    <property type="component" value="Unassembled WGS sequence"/>
</dbReference>
<dbReference type="GO" id="GO:0008270">
    <property type="term" value="F:zinc ion binding"/>
    <property type="evidence" value="ECO:0007669"/>
    <property type="project" value="UniProtKB-KW"/>
</dbReference>
<keyword evidence="5" id="KW-1185">Reference proteome</keyword>
<keyword evidence="1" id="KW-0238">DNA-binding</keyword>
<dbReference type="GO" id="GO:0003677">
    <property type="term" value="F:DNA binding"/>
    <property type="evidence" value="ECO:0007669"/>
    <property type="project" value="UniProtKB-KW"/>
</dbReference>
<keyword evidence="1" id="KW-0833">Ubl conjugation pathway</keyword>
<dbReference type="SMART" id="SM00213">
    <property type="entry name" value="UBQ"/>
    <property type="match status" value="1"/>
</dbReference>
<dbReference type="GO" id="GO:0061630">
    <property type="term" value="F:ubiquitin protein ligase activity"/>
    <property type="evidence" value="ECO:0007669"/>
    <property type="project" value="UniProtKB-UniRule"/>
</dbReference>
<proteinExistence type="predicted"/>
<comment type="domain">
    <text evidence="1">The YDG domain mediates the interaction with histone H3.</text>
</comment>
<dbReference type="InterPro" id="IPR021991">
    <property type="entry name" value="TTD_dom"/>
</dbReference>
<dbReference type="CDD" id="cd17122">
    <property type="entry name" value="Ubl_UHRF1"/>
    <property type="match status" value="1"/>
</dbReference>
<reference evidence="4" key="1">
    <citation type="submission" date="2021-01" db="EMBL/GenBank/DDBJ databases">
        <title>A chromosome-scale assembly of European eel, Anguilla anguilla.</title>
        <authorList>
            <person name="Henkel C."/>
            <person name="Jong-Raadsen S.A."/>
            <person name="Dufour S."/>
            <person name="Weltzien F.-A."/>
            <person name="Palstra A.P."/>
            <person name="Pelster B."/>
            <person name="Spaink H.P."/>
            <person name="Van Den Thillart G.E."/>
            <person name="Jansen H."/>
            <person name="Zahm M."/>
            <person name="Klopp C."/>
            <person name="Cedric C."/>
            <person name="Louis A."/>
            <person name="Berthelot C."/>
            <person name="Parey E."/>
            <person name="Roest Crollius H."/>
            <person name="Montfort J."/>
            <person name="Robinson-Rechavi M."/>
            <person name="Bucao C."/>
            <person name="Bouchez O."/>
            <person name="Gislard M."/>
            <person name="Lluch J."/>
            <person name="Milhes M."/>
            <person name="Lampietro C."/>
            <person name="Lopez Roques C."/>
            <person name="Donnadieu C."/>
            <person name="Braasch I."/>
            <person name="Desvignes T."/>
            <person name="Postlethwait J."/>
            <person name="Bobe J."/>
            <person name="Guiguen Y."/>
            <person name="Dirks R."/>
        </authorList>
    </citation>
    <scope>NUCLEOTIDE SEQUENCE</scope>
    <source>
        <strain evidence="4">Tag_6206</strain>
        <tissue evidence="4">Liver</tissue>
    </source>
</reference>
<dbReference type="PRINTS" id="PR00348">
    <property type="entry name" value="UBIQUITIN"/>
</dbReference>
<evidence type="ECO:0000259" key="3">
    <source>
        <dbReference type="PROSITE" id="PS50053"/>
    </source>
</evidence>
<evidence type="ECO:0000256" key="2">
    <source>
        <dbReference type="SAM" id="MobiDB-lite"/>
    </source>
</evidence>
<keyword evidence="1" id="KW-0539">Nucleus</keyword>
<dbReference type="Pfam" id="PF00240">
    <property type="entry name" value="ubiquitin"/>
    <property type="match status" value="1"/>
</dbReference>
<keyword evidence="1" id="KW-0808">Transferase</keyword>
<comment type="function">
    <text evidence="1">Multi domain E3 ubiquitin ligase that also plays a role in DNA methylation and histone modifications.</text>
</comment>
<dbReference type="GO" id="GO:0042393">
    <property type="term" value="F:histone binding"/>
    <property type="evidence" value="ECO:0007669"/>
    <property type="project" value="UniProtKB-UniRule"/>
</dbReference>
<feature type="compositionally biased region" description="Basic and acidic residues" evidence="2">
    <location>
        <begin position="105"/>
        <end position="115"/>
    </location>
</feature>
<dbReference type="EC" id="2.3.2.27" evidence="1"/>
<dbReference type="Gene3D" id="2.30.30.140">
    <property type="match status" value="1"/>
</dbReference>
<keyword evidence="1" id="KW-0863">Zinc-finger</keyword>
<dbReference type="FunFam" id="3.10.20.90:FF:000143">
    <property type="entry name" value="E3 ubiquitin-protein ligase UHRF1 isoform 1"/>
    <property type="match status" value="1"/>
</dbReference>
<dbReference type="InterPro" id="IPR019956">
    <property type="entry name" value="Ubiquitin_dom"/>
</dbReference>
<feature type="region of interest" description="Disordered" evidence="2">
    <location>
        <begin position="85"/>
        <end position="131"/>
    </location>
</feature>
<dbReference type="PANTHER" id="PTHR14140">
    <property type="entry name" value="E3 UBIQUITIN-PROTEIN LIGASE UHRF-RELATED"/>
    <property type="match status" value="1"/>
</dbReference>
<feature type="domain" description="Ubiquitin-like" evidence="3">
    <location>
        <begin position="1"/>
        <end position="78"/>
    </location>
</feature>
<sequence>MWIQVRTMDGKETHRIDSLSKLTKVGELRLKVSELFKVEPERQRLFYRGKQLEDDHTLFDYNVGLNDIVQLLVRQAPPPLALPARKDKEAELSDSDSGCGSGQSESDKSSTHGETEGQLPGTSAQSDLPDLVDPGFGHYKINEFVDARDLNMGAWFEAQIVKVTKETEPPGEAEGVASRSDEEAVFYHVKYEK</sequence>
<keyword evidence="1" id="KW-0862">Zinc</keyword>
<protein>
    <recommendedName>
        <fullName evidence="1">RING-type E3 ubiquitin transferase</fullName>
        <ecNumber evidence="1">2.3.2.27</ecNumber>
    </recommendedName>
</protein>
<dbReference type="InterPro" id="IPR047406">
    <property type="entry name" value="Ubl_UHRF1"/>
</dbReference>
<dbReference type="AlphaFoldDB" id="A0A9D3S162"/>
<evidence type="ECO:0000313" key="4">
    <source>
        <dbReference type="EMBL" id="KAG5851444.1"/>
    </source>
</evidence>
<feature type="compositionally biased region" description="Low complexity" evidence="2">
    <location>
        <begin position="95"/>
        <end position="104"/>
    </location>
</feature>
<evidence type="ECO:0000313" key="5">
    <source>
        <dbReference type="Proteomes" id="UP001044222"/>
    </source>
</evidence>
<dbReference type="Pfam" id="PF12148">
    <property type="entry name" value="TTD"/>
    <property type="match status" value="1"/>
</dbReference>
<comment type="caution">
    <text evidence="4">The sequence shown here is derived from an EMBL/GenBank/DDBJ whole genome shotgun (WGS) entry which is preliminary data.</text>
</comment>
<organism evidence="4 5">
    <name type="scientific">Anguilla anguilla</name>
    <name type="common">European freshwater eel</name>
    <name type="synonym">Muraena anguilla</name>
    <dbReference type="NCBI Taxonomy" id="7936"/>
    <lineage>
        <taxon>Eukaryota</taxon>
        <taxon>Metazoa</taxon>
        <taxon>Chordata</taxon>
        <taxon>Craniata</taxon>
        <taxon>Vertebrata</taxon>
        <taxon>Euteleostomi</taxon>
        <taxon>Actinopterygii</taxon>
        <taxon>Neopterygii</taxon>
        <taxon>Teleostei</taxon>
        <taxon>Anguilliformes</taxon>
        <taxon>Anguillidae</taxon>
        <taxon>Anguilla</taxon>
    </lineage>
</organism>
<dbReference type="GO" id="GO:0016567">
    <property type="term" value="P:protein ubiquitination"/>
    <property type="evidence" value="ECO:0007669"/>
    <property type="project" value="UniProtKB-UniRule"/>
</dbReference>
<accession>A0A9D3S162</accession>
<comment type="pathway">
    <text evidence="1">Protein modification; protein ubiquitination.</text>
</comment>
<dbReference type="GO" id="GO:0044027">
    <property type="term" value="P:negative regulation of gene expression via chromosomal CpG island methylation"/>
    <property type="evidence" value="ECO:0007669"/>
    <property type="project" value="TreeGrafter"/>
</dbReference>
<gene>
    <name evidence="4" type="ORF">ANANG_G00093490</name>
</gene>
<evidence type="ECO:0000256" key="1">
    <source>
        <dbReference type="RuleBase" id="RU369101"/>
    </source>
</evidence>
<dbReference type="PANTHER" id="PTHR14140:SF2">
    <property type="entry name" value="E3 UBIQUITIN-PROTEIN LIGASE UHRF1"/>
    <property type="match status" value="1"/>
</dbReference>
<dbReference type="Gene3D" id="3.10.20.90">
    <property type="entry name" value="Phosphatidylinositol 3-kinase Catalytic Subunit, Chain A, domain 1"/>
    <property type="match status" value="1"/>
</dbReference>
<comment type="subcellular location">
    <subcellularLocation>
        <location evidence="1">Nucleus</location>
    </subcellularLocation>
</comment>
<comment type="catalytic activity">
    <reaction evidence="1">
        <text>S-ubiquitinyl-[E2 ubiquitin-conjugating enzyme]-L-cysteine + [acceptor protein]-L-lysine = [E2 ubiquitin-conjugating enzyme]-L-cysteine + N(6)-ubiquitinyl-[acceptor protein]-L-lysine.</text>
        <dbReference type="EC" id="2.3.2.27"/>
    </reaction>
</comment>
<dbReference type="GO" id="GO:0005634">
    <property type="term" value="C:nucleus"/>
    <property type="evidence" value="ECO:0007669"/>
    <property type="project" value="UniProtKB-SubCell"/>
</dbReference>
<dbReference type="EMBL" id="JAFIRN010000004">
    <property type="protein sequence ID" value="KAG5851444.1"/>
    <property type="molecule type" value="Genomic_DNA"/>
</dbReference>
<dbReference type="InterPro" id="IPR045134">
    <property type="entry name" value="UHRF1/2-like"/>
</dbReference>
<dbReference type="InterPro" id="IPR000626">
    <property type="entry name" value="Ubiquitin-like_dom"/>
</dbReference>
<dbReference type="PROSITE" id="PS50053">
    <property type="entry name" value="UBIQUITIN_2"/>
    <property type="match status" value="1"/>
</dbReference>
<dbReference type="InterPro" id="IPR029071">
    <property type="entry name" value="Ubiquitin-like_domsf"/>
</dbReference>
<dbReference type="SUPFAM" id="SSF54236">
    <property type="entry name" value="Ubiquitin-like"/>
    <property type="match status" value="1"/>
</dbReference>